<dbReference type="AlphaFoldDB" id="A0A2J7Z626"/>
<feature type="chain" id="PRO_5014438449" description="Secreted protein" evidence="1">
    <location>
        <begin position="24"/>
        <end position="55"/>
    </location>
</feature>
<evidence type="ECO:0000313" key="2">
    <source>
        <dbReference type="EMBL" id="PNG95733.1"/>
    </source>
</evidence>
<evidence type="ECO:0000256" key="1">
    <source>
        <dbReference type="SAM" id="SignalP"/>
    </source>
</evidence>
<sequence>MSRATLVGALVLLSALCAPQVQALPTDSTPGAPPLFMRPAGGDWPPNGKEIPVCC</sequence>
<reference evidence="2 3" key="1">
    <citation type="submission" date="2015-09" db="EMBL/GenBank/DDBJ databases">
        <title>Genome sequence, genome mining and natural product profiling of a biocontrol bacterium Streptomyces malaysiensis F913.</title>
        <authorList>
            <person name="Xu Y."/>
            <person name="Wei J."/>
            <person name="Xie J."/>
            <person name="Li T."/>
            <person name="Zhou Z."/>
        </authorList>
    </citation>
    <scope>NUCLEOTIDE SEQUENCE [LARGE SCALE GENOMIC DNA]</scope>
    <source>
        <strain evidence="2 3">F913</strain>
    </source>
</reference>
<organism evidence="2 3">
    <name type="scientific">Streptomyces malaysiensis</name>
    <dbReference type="NCBI Taxonomy" id="92644"/>
    <lineage>
        <taxon>Bacteria</taxon>
        <taxon>Bacillati</taxon>
        <taxon>Actinomycetota</taxon>
        <taxon>Actinomycetes</taxon>
        <taxon>Kitasatosporales</taxon>
        <taxon>Streptomycetaceae</taxon>
        <taxon>Streptomyces</taxon>
        <taxon>Streptomyces violaceusniger group</taxon>
    </lineage>
</organism>
<keyword evidence="1" id="KW-0732">Signal</keyword>
<gene>
    <name evidence="2" type="ORF">SMF913_11758</name>
</gene>
<feature type="signal peptide" evidence="1">
    <location>
        <begin position="1"/>
        <end position="23"/>
    </location>
</feature>
<dbReference type="Proteomes" id="UP000236520">
    <property type="component" value="Unassembled WGS sequence"/>
</dbReference>
<protein>
    <recommendedName>
        <fullName evidence="4">Secreted protein</fullName>
    </recommendedName>
</protein>
<dbReference type="RefSeq" id="WP_158525871.1">
    <property type="nucleotide sequence ID" value="NZ_JBHWGF010000003.1"/>
</dbReference>
<evidence type="ECO:0000313" key="3">
    <source>
        <dbReference type="Proteomes" id="UP000236520"/>
    </source>
</evidence>
<proteinExistence type="predicted"/>
<dbReference type="EMBL" id="LJIW01000001">
    <property type="protein sequence ID" value="PNG95733.1"/>
    <property type="molecule type" value="Genomic_DNA"/>
</dbReference>
<keyword evidence="3" id="KW-1185">Reference proteome</keyword>
<evidence type="ECO:0008006" key="4">
    <source>
        <dbReference type="Google" id="ProtNLM"/>
    </source>
</evidence>
<comment type="caution">
    <text evidence="2">The sequence shown here is derived from an EMBL/GenBank/DDBJ whole genome shotgun (WGS) entry which is preliminary data.</text>
</comment>
<accession>A0A2J7Z626</accession>
<name>A0A2J7Z626_STRMQ</name>